<gene>
    <name evidence="2" type="ORF">Ga0074812_13818</name>
</gene>
<evidence type="ECO:0000313" key="3">
    <source>
        <dbReference type="Proteomes" id="UP000198802"/>
    </source>
</evidence>
<evidence type="ECO:0000313" key="2">
    <source>
        <dbReference type="EMBL" id="CUU60303.1"/>
    </source>
</evidence>
<dbReference type="InterPro" id="IPR009061">
    <property type="entry name" value="DNA-bd_dom_put_sf"/>
</dbReference>
<feature type="compositionally biased region" description="Pro residues" evidence="1">
    <location>
        <begin position="132"/>
        <end position="141"/>
    </location>
</feature>
<reference evidence="3" key="1">
    <citation type="submission" date="2015-11" db="EMBL/GenBank/DDBJ databases">
        <authorList>
            <person name="Varghese N."/>
        </authorList>
    </citation>
    <scope>NUCLEOTIDE SEQUENCE [LARGE SCALE GENOMIC DNA]</scope>
    <source>
        <strain evidence="3">DSM 45899</strain>
    </source>
</reference>
<evidence type="ECO:0000256" key="1">
    <source>
        <dbReference type="SAM" id="MobiDB-lite"/>
    </source>
</evidence>
<feature type="region of interest" description="Disordered" evidence="1">
    <location>
        <begin position="91"/>
        <end position="146"/>
    </location>
</feature>
<dbReference type="Proteomes" id="UP000198802">
    <property type="component" value="Unassembled WGS sequence"/>
</dbReference>
<protein>
    <recommendedName>
        <fullName evidence="4">MerR HTH family regulatory protein</fullName>
    </recommendedName>
</protein>
<dbReference type="AlphaFoldDB" id="A0A0S4QYS5"/>
<feature type="compositionally biased region" description="Polar residues" evidence="1">
    <location>
        <begin position="247"/>
        <end position="256"/>
    </location>
</feature>
<name>A0A0S4QYS5_9ACTN</name>
<dbReference type="SUPFAM" id="SSF46955">
    <property type="entry name" value="Putative DNA-binding domain"/>
    <property type="match status" value="1"/>
</dbReference>
<feature type="region of interest" description="Disordered" evidence="1">
    <location>
        <begin position="236"/>
        <end position="256"/>
    </location>
</feature>
<dbReference type="EMBL" id="FAOZ01000038">
    <property type="protein sequence ID" value="CUU60303.1"/>
    <property type="molecule type" value="Genomic_DNA"/>
</dbReference>
<proteinExistence type="predicted"/>
<sequence>MKATCFTANIAGLPGTLTGMIDASTHSTQTHPAGEAEDPLVGYQEMAQRAGVTPATLRRYRRLRQLPAPDDASVPSQPRWRRSTFESWLATRPSSTLRTRVMPRPPGDVDVEANVEPNPYPNPEPEPEPEPAEPSTPPEPSEPSESLNETYIEILRLVVGSGSVDTTDLRAALSPPPPVGDGRNRAHRVWRARQLELFEALHELRTRGLLDHAHDVSAGQDQVFLTPAGRALAARLRDIPRPEQQELYDSSAPSPL</sequence>
<accession>A0A0S4QYS5</accession>
<keyword evidence="3" id="KW-1185">Reference proteome</keyword>
<organism evidence="2 3">
    <name type="scientific">Parafrankia irregularis</name>
    <dbReference type="NCBI Taxonomy" id="795642"/>
    <lineage>
        <taxon>Bacteria</taxon>
        <taxon>Bacillati</taxon>
        <taxon>Actinomycetota</taxon>
        <taxon>Actinomycetes</taxon>
        <taxon>Frankiales</taxon>
        <taxon>Frankiaceae</taxon>
        <taxon>Parafrankia</taxon>
    </lineage>
</organism>
<evidence type="ECO:0008006" key="4">
    <source>
        <dbReference type="Google" id="ProtNLM"/>
    </source>
</evidence>